<dbReference type="STRING" id="2880.D8LQ61"/>
<dbReference type="InterPro" id="IPR029063">
    <property type="entry name" value="SAM-dependent_MTases_sf"/>
</dbReference>
<dbReference type="CDD" id="cd02440">
    <property type="entry name" value="AdoMet_MTases"/>
    <property type="match status" value="1"/>
</dbReference>
<gene>
    <name evidence="6" type="ORF">Esi_0059_0056</name>
</gene>
<dbReference type="PANTHER" id="PTHR13610:SF11">
    <property type="entry name" value="METHYLTRANSFERASE DOMAIN-CONTAINING PROTEIN"/>
    <property type="match status" value="1"/>
</dbReference>
<evidence type="ECO:0000313" key="7">
    <source>
        <dbReference type="Proteomes" id="UP000002630"/>
    </source>
</evidence>
<evidence type="ECO:0000313" key="6">
    <source>
        <dbReference type="EMBL" id="CBN77441.1"/>
    </source>
</evidence>
<accession>D8LQ61</accession>
<dbReference type="Gene3D" id="3.40.50.150">
    <property type="entry name" value="Vaccinia Virus protein VP39"/>
    <property type="match status" value="1"/>
</dbReference>
<keyword evidence="7" id="KW-1185">Reference proteome</keyword>
<keyword evidence="3" id="KW-0808">Transferase</keyword>
<organism evidence="6 7">
    <name type="scientific">Ectocarpus siliculosus</name>
    <name type="common">Brown alga</name>
    <name type="synonym">Conferva siliculosa</name>
    <dbReference type="NCBI Taxonomy" id="2880"/>
    <lineage>
        <taxon>Eukaryota</taxon>
        <taxon>Sar</taxon>
        <taxon>Stramenopiles</taxon>
        <taxon>Ochrophyta</taxon>
        <taxon>PX clade</taxon>
        <taxon>Phaeophyceae</taxon>
        <taxon>Ectocarpales</taxon>
        <taxon>Ectocarpaceae</taxon>
        <taxon>Ectocarpus</taxon>
    </lineage>
</organism>
<dbReference type="PANTHER" id="PTHR13610">
    <property type="entry name" value="METHYLTRANSFERASE DOMAIN-CONTAINING PROTEIN"/>
    <property type="match status" value="1"/>
</dbReference>
<dbReference type="GO" id="GO:0016279">
    <property type="term" value="F:protein-lysine N-methyltransferase activity"/>
    <property type="evidence" value="ECO:0007669"/>
    <property type="project" value="InterPro"/>
</dbReference>
<name>D8LQ61_ECTSI</name>
<sequence length="190" mass="20506">MDRKRTTSALVKYAKETFVEHTRETSLVAPISPSPESLIETVLDGLRLEPHDIVVDLGCGDGRWLLAAARRGCAGRGLDLNEDLLRKGRLAAAEARVSSLVELDKEDIFVAPLAGSTVIIVYLFREGLAKMKEKLEAEADPGARVVSVGFQIRGWVSVATFVVEGLHAYIYRVSDLGDSSSGRTIAGVAP</sequence>
<dbReference type="eggNOG" id="ENOG502S6D0">
    <property type="taxonomic scope" value="Eukaryota"/>
</dbReference>
<dbReference type="AlphaFoldDB" id="D8LQ61"/>
<evidence type="ECO:0000259" key="5">
    <source>
        <dbReference type="Pfam" id="PF13649"/>
    </source>
</evidence>
<evidence type="ECO:0000256" key="2">
    <source>
        <dbReference type="ARBA" id="ARBA00022603"/>
    </source>
</evidence>
<comment type="similarity">
    <text evidence="1">Belongs to the ANT/ATPSC lysine N-methyltransferase family.</text>
</comment>
<dbReference type="OrthoDB" id="66144at2759"/>
<dbReference type="OMA" id="GLRWYFY"/>
<proteinExistence type="inferred from homology"/>
<keyword evidence="4" id="KW-0949">S-adenosyl-L-methionine</keyword>
<dbReference type="InParanoid" id="D8LQ61"/>
<dbReference type="InterPro" id="IPR041698">
    <property type="entry name" value="Methyltransf_25"/>
</dbReference>
<evidence type="ECO:0000256" key="4">
    <source>
        <dbReference type="ARBA" id="ARBA00022691"/>
    </source>
</evidence>
<protein>
    <recommendedName>
        <fullName evidence="5">Methyltransferase domain-containing protein</fullName>
    </recommendedName>
</protein>
<dbReference type="SUPFAM" id="SSF53335">
    <property type="entry name" value="S-adenosyl-L-methionine-dependent methyltransferases"/>
    <property type="match status" value="1"/>
</dbReference>
<reference evidence="6 7" key="1">
    <citation type="journal article" date="2010" name="Nature">
        <title>The Ectocarpus genome and the independent evolution of multicellularity in brown algae.</title>
        <authorList>
            <person name="Cock J.M."/>
            <person name="Sterck L."/>
            <person name="Rouze P."/>
            <person name="Scornet D."/>
            <person name="Allen A.E."/>
            <person name="Amoutzias G."/>
            <person name="Anthouard V."/>
            <person name="Artiguenave F."/>
            <person name="Aury J.M."/>
            <person name="Badger J.H."/>
            <person name="Beszteri B."/>
            <person name="Billiau K."/>
            <person name="Bonnet E."/>
            <person name="Bothwell J.H."/>
            <person name="Bowler C."/>
            <person name="Boyen C."/>
            <person name="Brownlee C."/>
            <person name="Carrano C.J."/>
            <person name="Charrier B."/>
            <person name="Cho G.Y."/>
            <person name="Coelho S.M."/>
            <person name="Collen J."/>
            <person name="Corre E."/>
            <person name="Da Silva C."/>
            <person name="Delage L."/>
            <person name="Delaroque N."/>
            <person name="Dittami S.M."/>
            <person name="Doulbeau S."/>
            <person name="Elias M."/>
            <person name="Farnham G."/>
            <person name="Gachon C.M."/>
            <person name="Gschloessl B."/>
            <person name="Heesch S."/>
            <person name="Jabbari K."/>
            <person name="Jubin C."/>
            <person name="Kawai H."/>
            <person name="Kimura K."/>
            <person name="Kloareg B."/>
            <person name="Kupper F.C."/>
            <person name="Lang D."/>
            <person name="Le Bail A."/>
            <person name="Leblanc C."/>
            <person name="Lerouge P."/>
            <person name="Lohr M."/>
            <person name="Lopez P.J."/>
            <person name="Martens C."/>
            <person name="Maumus F."/>
            <person name="Michel G."/>
            <person name="Miranda-Saavedra D."/>
            <person name="Morales J."/>
            <person name="Moreau H."/>
            <person name="Motomura T."/>
            <person name="Nagasato C."/>
            <person name="Napoli C.A."/>
            <person name="Nelson D.R."/>
            <person name="Nyvall-Collen P."/>
            <person name="Peters A.F."/>
            <person name="Pommier C."/>
            <person name="Potin P."/>
            <person name="Poulain J."/>
            <person name="Quesneville H."/>
            <person name="Read B."/>
            <person name="Rensing S.A."/>
            <person name="Ritter A."/>
            <person name="Rousvoal S."/>
            <person name="Samanta M."/>
            <person name="Samson G."/>
            <person name="Schroeder D.C."/>
            <person name="Segurens B."/>
            <person name="Strittmatter M."/>
            <person name="Tonon T."/>
            <person name="Tregear J.W."/>
            <person name="Valentin K."/>
            <person name="von Dassow P."/>
            <person name="Yamagishi T."/>
            <person name="Van de Peer Y."/>
            <person name="Wincker P."/>
        </authorList>
    </citation>
    <scope>NUCLEOTIDE SEQUENCE [LARGE SCALE GENOMIC DNA]</scope>
    <source>
        <strain evidence="7">Ec32 / CCAP1310/4</strain>
    </source>
</reference>
<dbReference type="GO" id="GO:0032259">
    <property type="term" value="P:methylation"/>
    <property type="evidence" value="ECO:0007669"/>
    <property type="project" value="UniProtKB-KW"/>
</dbReference>
<dbReference type="EMBL" id="FN649752">
    <property type="protein sequence ID" value="CBN77441.1"/>
    <property type="molecule type" value="Genomic_DNA"/>
</dbReference>
<dbReference type="GO" id="GO:0005739">
    <property type="term" value="C:mitochondrion"/>
    <property type="evidence" value="ECO:0007669"/>
    <property type="project" value="TreeGrafter"/>
</dbReference>
<evidence type="ECO:0000256" key="3">
    <source>
        <dbReference type="ARBA" id="ARBA00022679"/>
    </source>
</evidence>
<dbReference type="InterPro" id="IPR026170">
    <property type="entry name" value="FAM173A/B"/>
</dbReference>
<dbReference type="GO" id="GO:1905706">
    <property type="term" value="P:regulation of mitochondrial ATP synthesis coupled proton transport"/>
    <property type="evidence" value="ECO:0007669"/>
    <property type="project" value="TreeGrafter"/>
</dbReference>
<feature type="domain" description="Methyltransferase" evidence="5">
    <location>
        <begin position="54"/>
        <end position="130"/>
    </location>
</feature>
<dbReference type="Proteomes" id="UP000002630">
    <property type="component" value="Linkage Group LG27"/>
</dbReference>
<dbReference type="EMBL" id="FN648807">
    <property type="protein sequence ID" value="CBN77441.1"/>
    <property type="molecule type" value="Genomic_DNA"/>
</dbReference>
<dbReference type="Pfam" id="PF13649">
    <property type="entry name" value="Methyltransf_25"/>
    <property type="match status" value="1"/>
</dbReference>
<keyword evidence="2" id="KW-0489">Methyltransferase</keyword>
<evidence type="ECO:0000256" key="1">
    <source>
        <dbReference type="ARBA" id="ARBA00010633"/>
    </source>
</evidence>